<dbReference type="Pfam" id="PF07963">
    <property type="entry name" value="N_methyl"/>
    <property type="match status" value="1"/>
</dbReference>
<comment type="subcellular location">
    <subcellularLocation>
        <location evidence="1">Membrane</location>
        <topology evidence="1">Single-pass membrane protein</topology>
    </subcellularLocation>
</comment>
<keyword evidence="4 6" id="KW-1133">Transmembrane helix</keyword>
<accession>A0A5P2UW69</accession>
<evidence type="ECO:0000313" key="7">
    <source>
        <dbReference type="EMBL" id="QEU81771.1"/>
    </source>
</evidence>
<dbReference type="Gene3D" id="3.30.700.10">
    <property type="entry name" value="Glycoprotein, Type 4 Pilin"/>
    <property type="match status" value="1"/>
</dbReference>
<dbReference type="OrthoDB" id="4248659at2"/>
<evidence type="ECO:0000313" key="8">
    <source>
        <dbReference type="Proteomes" id="UP000326831"/>
    </source>
</evidence>
<dbReference type="GO" id="GO:0016020">
    <property type="term" value="C:membrane"/>
    <property type="evidence" value="ECO:0007669"/>
    <property type="project" value="UniProtKB-SubCell"/>
</dbReference>
<dbReference type="InterPro" id="IPR002416">
    <property type="entry name" value="T2SS_protein-GspH"/>
</dbReference>
<feature type="transmembrane region" description="Helical" evidence="6">
    <location>
        <begin position="21"/>
        <end position="45"/>
    </location>
</feature>
<keyword evidence="2" id="KW-0488">Methylation</keyword>
<reference evidence="7 8" key="1">
    <citation type="submission" date="2017-09" db="EMBL/GenBank/DDBJ databases">
        <authorList>
            <person name="Lee N."/>
            <person name="Cho B.-K."/>
        </authorList>
    </citation>
    <scope>NUCLEOTIDE SEQUENCE [LARGE SCALE GENOMIC DNA]</scope>
    <source>
        <strain evidence="7 8">ATCC 27467</strain>
    </source>
</reference>
<dbReference type="InterPro" id="IPR012902">
    <property type="entry name" value="N_methyl_site"/>
</dbReference>
<gene>
    <name evidence="7" type="ORF">CP968_28895</name>
</gene>
<evidence type="ECO:0000256" key="6">
    <source>
        <dbReference type="SAM" id="Phobius"/>
    </source>
</evidence>
<dbReference type="Proteomes" id="UP000326831">
    <property type="component" value="Chromosome"/>
</dbReference>
<dbReference type="AlphaFoldDB" id="A0A5P2UW69"/>
<dbReference type="KEGG" id="ssub:CP968_28895"/>
<sequence>MFTNLQGKLRRRMRAPSETAEAGFTLIELLVVIVILGVLSAIVVFSVRGINDKGQGAACKTDKSTIETAEEAYFATDGRNTYGTVDDLKNAGFLSAVSNWYQVLDTSPTKYTVTRIPNVDGEPPNPCP</sequence>
<evidence type="ECO:0000256" key="1">
    <source>
        <dbReference type="ARBA" id="ARBA00004167"/>
    </source>
</evidence>
<dbReference type="GO" id="GO:0015627">
    <property type="term" value="C:type II protein secretion system complex"/>
    <property type="evidence" value="ECO:0007669"/>
    <property type="project" value="InterPro"/>
</dbReference>
<dbReference type="PRINTS" id="PR00885">
    <property type="entry name" value="BCTERIALGSPH"/>
</dbReference>
<dbReference type="NCBIfam" id="TIGR02532">
    <property type="entry name" value="IV_pilin_GFxxxE"/>
    <property type="match status" value="1"/>
</dbReference>
<proteinExistence type="predicted"/>
<keyword evidence="5 6" id="KW-0472">Membrane</keyword>
<dbReference type="InterPro" id="IPR045584">
    <property type="entry name" value="Pilin-like"/>
</dbReference>
<dbReference type="GO" id="GO:0015628">
    <property type="term" value="P:protein secretion by the type II secretion system"/>
    <property type="evidence" value="ECO:0007669"/>
    <property type="project" value="InterPro"/>
</dbReference>
<protein>
    <submittedName>
        <fullName evidence="7">Prepilin-type N-terminal cleavage/methylation domain-containing protein</fullName>
    </submittedName>
</protein>
<dbReference type="SUPFAM" id="SSF54523">
    <property type="entry name" value="Pili subunits"/>
    <property type="match status" value="1"/>
</dbReference>
<name>A0A5P2UW69_9ACTN</name>
<evidence type="ECO:0000256" key="5">
    <source>
        <dbReference type="ARBA" id="ARBA00023136"/>
    </source>
</evidence>
<keyword evidence="8" id="KW-1185">Reference proteome</keyword>
<evidence type="ECO:0000256" key="2">
    <source>
        <dbReference type="ARBA" id="ARBA00022481"/>
    </source>
</evidence>
<dbReference type="EMBL" id="CP023701">
    <property type="protein sequence ID" value="QEU81771.1"/>
    <property type="molecule type" value="Genomic_DNA"/>
</dbReference>
<evidence type="ECO:0000256" key="4">
    <source>
        <dbReference type="ARBA" id="ARBA00022989"/>
    </source>
</evidence>
<evidence type="ECO:0000256" key="3">
    <source>
        <dbReference type="ARBA" id="ARBA00022692"/>
    </source>
</evidence>
<dbReference type="PANTHER" id="PTHR30093:SF44">
    <property type="entry name" value="TYPE II SECRETION SYSTEM CORE PROTEIN G"/>
    <property type="match status" value="1"/>
</dbReference>
<dbReference type="PANTHER" id="PTHR30093">
    <property type="entry name" value="GENERAL SECRETION PATHWAY PROTEIN G"/>
    <property type="match status" value="1"/>
</dbReference>
<dbReference type="PROSITE" id="PS00409">
    <property type="entry name" value="PROKAR_NTER_METHYL"/>
    <property type="match status" value="1"/>
</dbReference>
<organism evidence="7 8">
    <name type="scientific">Streptomyces subrutilus</name>
    <dbReference type="NCBI Taxonomy" id="36818"/>
    <lineage>
        <taxon>Bacteria</taxon>
        <taxon>Bacillati</taxon>
        <taxon>Actinomycetota</taxon>
        <taxon>Actinomycetes</taxon>
        <taxon>Kitasatosporales</taxon>
        <taxon>Streptomycetaceae</taxon>
        <taxon>Streptomyces</taxon>
    </lineage>
</organism>
<keyword evidence="3 6" id="KW-0812">Transmembrane</keyword>